<name>A0A9D3N1V8_9TELE</name>
<feature type="domain" description="Cadherin" evidence="21">
    <location>
        <begin position="126"/>
        <end position="203"/>
    </location>
</feature>
<dbReference type="OrthoDB" id="6252479at2759"/>
<dbReference type="Pfam" id="PF01049">
    <property type="entry name" value="CADH_Y-type_LIR"/>
    <property type="match status" value="1"/>
</dbReference>
<evidence type="ECO:0000256" key="3">
    <source>
        <dbReference type="ARBA" id="ARBA00021701"/>
    </source>
</evidence>
<dbReference type="FunFam" id="4.10.900.10:FF:000001">
    <property type="entry name" value="Cadherin 2"/>
    <property type="match status" value="1"/>
</dbReference>
<dbReference type="GO" id="GO:0007043">
    <property type="term" value="P:cell-cell junction assembly"/>
    <property type="evidence" value="ECO:0007669"/>
    <property type="project" value="TreeGrafter"/>
</dbReference>
<organism evidence="22 23">
    <name type="scientific">Hemibagrus wyckioides</name>
    <dbReference type="NCBI Taxonomy" id="337641"/>
    <lineage>
        <taxon>Eukaryota</taxon>
        <taxon>Metazoa</taxon>
        <taxon>Chordata</taxon>
        <taxon>Craniata</taxon>
        <taxon>Vertebrata</taxon>
        <taxon>Euteleostomi</taxon>
        <taxon>Actinopterygii</taxon>
        <taxon>Neopterygii</taxon>
        <taxon>Teleostei</taxon>
        <taxon>Ostariophysi</taxon>
        <taxon>Siluriformes</taxon>
        <taxon>Bagridae</taxon>
        <taxon>Hemibagrus</taxon>
    </lineage>
</organism>
<accession>A0A9D3N1V8</accession>
<keyword evidence="13 20" id="KW-1133">Transmembrane helix</keyword>
<evidence type="ECO:0000256" key="8">
    <source>
        <dbReference type="ARBA" id="ARBA00022729"/>
    </source>
</evidence>
<evidence type="ECO:0000256" key="7">
    <source>
        <dbReference type="ARBA" id="ARBA00022723"/>
    </source>
</evidence>
<dbReference type="GO" id="GO:0016339">
    <property type="term" value="P:calcium-dependent cell-cell adhesion via plasma membrane cell adhesion molecules"/>
    <property type="evidence" value="ECO:0007669"/>
    <property type="project" value="TreeGrafter"/>
</dbReference>
<keyword evidence="23" id="KW-1185">Reference proteome</keyword>
<dbReference type="PROSITE" id="PS00232">
    <property type="entry name" value="CADHERIN_1"/>
    <property type="match status" value="2"/>
</dbReference>
<comment type="function">
    <text evidence="19">Cadherins are calcium-dependent cell adhesion proteins.</text>
</comment>
<dbReference type="PANTHER" id="PTHR24027:SF89">
    <property type="entry name" value="CADHERIN-5"/>
    <property type="match status" value="1"/>
</dbReference>
<dbReference type="Pfam" id="PF00028">
    <property type="entry name" value="Cadherin"/>
    <property type="match status" value="4"/>
</dbReference>
<evidence type="ECO:0000256" key="9">
    <source>
        <dbReference type="ARBA" id="ARBA00022737"/>
    </source>
</evidence>
<evidence type="ECO:0000256" key="10">
    <source>
        <dbReference type="ARBA" id="ARBA00022837"/>
    </source>
</evidence>
<dbReference type="GO" id="GO:0045296">
    <property type="term" value="F:cadherin binding"/>
    <property type="evidence" value="ECO:0007669"/>
    <property type="project" value="TreeGrafter"/>
</dbReference>
<feature type="domain" description="Cadherin" evidence="21">
    <location>
        <begin position="422"/>
        <end position="522"/>
    </location>
</feature>
<dbReference type="SUPFAM" id="SSF49313">
    <property type="entry name" value="Cadherin-like"/>
    <property type="match status" value="5"/>
</dbReference>
<sequence>MINPLALKSKPECGVRCPELLLSAPLPPRLCLLHKVNTKTPLSHFQCDELCDMKSGESMMILRTFLWTVFLHLVFTTAEDVKDISASSVLQRQKREWQWNMLIVYEEKPPQDPPEVIGKLKNTFFNESKGRNVEFRLLGEGAGDIFTVNEFGDVLVMKKLDREKISSYKLTAQIINTISGQELEEQSEFTIKVQDINDHTPEFSEPYAGSVDERARPGTVVMTVRATDKDDPSSPNGMVTYTLLNATNVFNINRRTGEITAKNNNLDRESQSEYKVLVQVSDTPGSTGGLSASTVMTITINDLNDNEATFSKQRYSFVVDEDKPAGFIIGKLDIQDRDEKQNKRPMFTIEHSYHHVFDVEHNDNYDGVLILKKELDYETKASYTFTVNIKEYVVQPPDNSNAWTSATIHINVKDVEEPPVFSQKVYNFTVKEEQKNIIVGSVSARDMDKTNHKIRYSIKDPNSPVNINSETGQLTLKKALDREVQKEYMFLVMAEEESNKKLKSYVTVRINVLDINDNDPELPKDLELHICENDESGTVIGLISAFDLDENPGRFHFSLIGKSSNFSLHDNQNNTASIILTHGGFRAESSERKFLEVEITDGGTPPRKKVAQVPLQECECGSERQYKRCKAPTMSSLGMSAIIAILLCIVTILVIVILFVLRKRYQKEAIVALGKPSGEIHEQLVAYDEEGGGEMDTNVYDVSILTSARSDGRLCPDPPPAMYAVVKKPSACKGDMAVMIEVKKDEADHDRDGIPYDTLHIYGYEGSESLAGSLSSLESASSFGSDLDYDFLSDWGPRFRTLAQIYGSDVNTSY</sequence>
<dbReference type="InterPro" id="IPR000233">
    <property type="entry name" value="Cadherin_Y-type_LIR"/>
</dbReference>
<comment type="caution">
    <text evidence="22">The sequence shown here is derived from an EMBL/GenBank/DDBJ whole genome shotgun (WGS) entry which is preliminary data.</text>
</comment>
<feature type="domain" description="Cadherin" evidence="21">
    <location>
        <begin position="522"/>
        <end position="634"/>
    </location>
</feature>
<evidence type="ECO:0000256" key="14">
    <source>
        <dbReference type="ARBA" id="ARBA00023136"/>
    </source>
</evidence>
<proteinExistence type="predicted"/>
<feature type="domain" description="Cadherin" evidence="21">
    <location>
        <begin position="311"/>
        <end position="421"/>
    </location>
</feature>
<dbReference type="GO" id="GO:0005912">
    <property type="term" value="C:adherens junction"/>
    <property type="evidence" value="ECO:0007669"/>
    <property type="project" value="UniProtKB-SubCell"/>
</dbReference>
<dbReference type="GO" id="GO:0060562">
    <property type="term" value="P:epithelial tube morphogenesis"/>
    <property type="evidence" value="ECO:0007669"/>
    <property type="project" value="UniProtKB-ARBA"/>
</dbReference>
<dbReference type="GO" id="GO:0007156">
    <property type="term" value="P:homophilic cell adhesion via plasma membrane adhesion molecules"/>
    <property type="evidence" value="ECO:0007669"/>
    <property type="project" value="InterPro"/>
</dbReference>
<dbReference type="InterPro" id="IPR002126">
    <property type="entry name" value="Cadherin-like_dom"/>
</dbReference>
<dbReference type="EMBL" id="JAHKSW010000027">
    <property type="protein sequence ID" value="KAG7315011.1"/>
    <property type="molecule type" value="Genomic_DNA"/>
</dbReference>
<evidence type="ECO:0000256" key="5">
    <source>
        <dbReference type="ARBA" id="ARBA00022685"/>
    </source>
</evidence>
<dbReference type="InterPro" id="IPR020894">
    <property type="entry name" value="Cadherin_CS"/>
</dbReference>
<dbReference type="Gene3D" id="4.10.900.10">
    <property type="entry name" value="TCF3-CBD (Catenin binding domain)"/>
    <property type="match status" value="1"/>
</dbReference>
<evidence type="ECO:0000256" key="1">
    <source>
        <dbReference type="ARBA" id="ARBA00004251"/>
    </source>
</evidence>
<evidence type="ECO:0000256" key="12">
    <source>
        <dbReference type="ARBA" id="ARBA00022949"/>
    </source>
</evidence>
<dbReference type="Gene3D" id="2.60.40.60">
    <property type="entry name" value="Cadherins"/>
    <property type="match status" value="5"/>
</dbReference>
<dbReference type="SMART" id="SM00112">
    <property type="entry name" value="CA"/>
    <property type="match status" value="5"/>
</dbReference>
<dbReference type="InterPro" id="IPR015919">
    <property type="entry name" value="Cadherin-like_sf"/>
</dbReference>
<dbReference type="InterPro" id="IPR039808">
    <property type="entry name" value="Cadherin"/>
</dbReference>
<evidence type="ECO:0000256" key="15">
    <source>
        <dbReference type="ARBA" id="ARBA00023180"/>
    </source>
</evidence>
<evidence type="ECO:0000256" key="11">
    <source>
        <dbReference type="ARBA" id="ARBA00022889"/>
    </source>
</evidence>
<dbReference type="GO" id="GO:0000902">
    <property type="term" value="P:cell morphogenesis"/>
    <property type="evidence" value="ECO:0007669"/>
    <property type="project" value="TreeGrafter"/>
</dbReference>
<keyword evidence="11 18" id="KW-0130">Cell adhesion</keyword>
<evidence type="ECO:0000256" key="18">
    <source>
        <dbReference type="RuleBase" id="RU003318"/>
    </source>
</evidence>
<dbReference type="PANTHER" id="PTHR24027">
    <property type="entry name" value="CADHERIN-23"/>
    <property type="match status" value="1"/>
</dbReference>
<evidence type="ECO:0000259" key="21">
    <source>
        <dbReference type="PROSITE" id="PS50268"/>
    </source>
</evidence>
<keyword evidence="15" id="KW-0325">Glycoprotein</keyword>
<dbReference type="FunFam" id="2.60.40.60:FF:000123">
    <property type="entry name" value="Protocadherin beta 4"/>
    <property type="match status" value="1"/>
</dbReference>
<dbReference type="AlphaFoldDB" id="A0A9D3N1V8"/>
<feature type="domain" description="Cadherin" evidence="21">
    <location>
        <begin position="203"/>
        <end position="310"/>
    </location>
</feature>
<keyword evidence="14 20" id="KW-0472">Membrane</keyword>
<comment type="subcellular location">
    <subcellularLocation>
        <location evidence="2">Cell junction</location>
        <location evidence="2">Adherens junction</location>
    </subcellularLocation>
    <subcellularLocation>
        <location evidence="1 18">Cell membrane</location>
        <topology evidence="1 18">Single-pass type I membrane protein</topology>
    </subcellularLocation>
</comment>
<dbReference type="GO" id="GO:0016342">
    <property type="term" value="C:catenin complex"/>
    <property type="evidence" value="ECO:0007669"/>
    <property type="project" value="TreeGrafter"/>
</dbReference>
<dbReference type="GO" id="GO:0034332">
    <property type="term" value="P:adherens junction organization"/>
    <property type="evidence" value="ECO:0007669"/>
    <property type="project" value="TreeGrafter"/>
</dbReference>
<dbReference type="GO" id="GO:0016477">
    <property type="term" value="P:cell migration"/>
    <property type="evidence" value="ECO:0007669"/>
    <property type="project" value="TreeGrafter"/>
</dbReference>
<keyword evidence="10 17" id="KW-0106">Calcium</keyword>
<dbReference type="FunFam" id="2.60.40.60:FF:000022">
    <property type="entry name" value="Cadherin 2"/>
    <property type="match status" value="1"/>
</dbReference>
<reference evidence="22 23" key="1">
    <citation type="submission" date="2021-06" db="EMBL/GenBank/DDBJ databases">
        <title>Chromosome-level genome assembly of the red-tail catfish (Hemibagrus wyckioides).</title>
        <authorList>
            <person name="Shao F."/>
        </authorList>
    </citation>
    <scope>NUCLEOTIDE SEQUENCE [LARGE SCALE GENOMIC DNA]</scope>
    <source>
        <strain evidence="22">EC202008001</strain>
        <tissue evidence="22">Blood</tissue>
    </source>
</reference>
<evidence type="ECO:0000256" key="13">
    <source>
        <dbReference type="ARBA" id="ARBA00022989"/>
    </source>
</evidence>
<keyword evidence="7" id="KW-0479">Metal-binding</keyword>
<feature type="transmembrane region" description="Helical" evidence="20">
    <location>
        <begin position="637"/>
        <end position="661"/>
    </location>
</feature>
<dbReference type="GO" id="GO:0008013">
    <property type="term" value="F:beta-catenin binding"/>
    <property type="evidence" value="ECO:0007669"/>
    <property type="project" value="TreeGrafter"/>
</dbReference>
<dbReference type="CDD" id="cd11304">
    <property type="entry name" value="Cadherin_repeat"/>
    <property type="match status" value="5"/>
</dbReference>
<keyword evidence="12" id="KW-0965">Cell junction</keyword>
<evidence type="ECO:0000256" key="4">
    <source>
        <dbReference type="ARBA" id="ARBA00022475"/>
    </source>
</evidence>
<protein>
    <recommendedName>
        <fullName evidence="3">Cadherin-5</fullName>
    </recommendedName>
    <alternativeName>
        <fullName evidence="16">Vascular endothelial cadherin</fullName>
    </alternativeName>
</protein>
<evidence type="ECO:0000256" key="2">
    <source>
        <dbReference type="ARBA" id="ARBA00004536"/>
    </source>
</evidence>
<dbReference type="Proteomes" id="UP000824219">
    <property type="component" value="Linkage Group LG27"/>
</dbReference>
<evidence type="ECO:0000313" key="22">
    <source>
        <dbReference type="EMBL" id="KAG7315011.1"/>
    </source>
</evidence>
<evidence type="ECO:0000256" key="20">
    <source>
        <dbReference type="SAM" id="Phobius"/>
    </source>
</evidence>
<keyword evidence="4" id="KW-1003">Cell membrane</keyword>
<keyword evidence="6 18" id="KW-0812">Transmembrane</keyword>
<dbReference type="GO" id="GO:0044331">
    <property type="term" value="P:cell-cell adhesion mediated by cadherin"/>
    <property type="evidence" value="ECO:0007669"/>
    <property type="project" value="TreeGrafter"/>
</dbReference>
<dbReference type="InterPro" id="IPR027397">
    <property type="entry name" value="Catenin-bd_sf"/>
</dbReference>
<dbReference type="PROSITE" id="PS50268">
    <property type="entry name" value="CADHERIN_2"/>
    <property type="match status" value="5"/>
</dbReference>
<gene>
    <name evidence="22" type="ORF">KOW79_021099</name>
</gene>
<evidence type="ECO:0000256" key="17">
    <source>
        <dbReference type="PROSITE-ProRule" id="PRU00043"/>
    </source>
</evidence>
<keyword evidence="9" id="KW-0677">Repeat</keyword>
<evidence type="ECO:0000256" key="6">
    <source>
        <dbReference type="ARBA" id="ARBA00022692"/>
    </source>
</evidence>
<evidence type="ECO:0000256" key="19">
    <source>
        <dbReference type="RuleBase" id="RU004357"/>
    </source>
</evidence>
<dbReference type="GO" id="GO:0005923">
    <property type="term" value="C:bicellular tight junction"/>
    <property type="evidence" value="ECO:0007669"/>
    <property type="project" value="TreeGrafter"/>
</dbReference>
<dbReference type="FunFam" id="2.60.40.60:FF:000202">
    <property type="entry name" value="cadherin-8 isoform X4"/>
    <property type="match status" value="1"/>
</dbReference>
<dbReference type="PRINTS" id="PR00205">
    <property type="entry name" value="CADHERIN"/>
</dbReference>
<keyword evidence="8" id="KW-0732">Signal</keyword>
<dbReference type="GO" id="GO:0019903">
    <property type="term" value="F:protein phosphatase binding"/>
    <property type="evidence" value="ECO:0007669"/>
    <property type="project" value="TreeGrafter"/>
</dbReference>
<evidence type="ECO:0000313" key="23">
    <source>
        <dbReference type="Proteomes" id="UP000824219"/>
    </source>
</evidence>
<dbReference type="GO" id="GO:0048646">
    <property type="term" value="P:anatomical structure formation involved in morphogenesis"/>
    <property type="evidence" value="ECO:0007669"/>
    <property type="project" value="UniProtKB-ARBA"/>
</dbReference>
<keyword evidence="5" id="KW-0165">Cleavage on pair of basic residues</keyword>
<dbReference type="GO" id="GO:0005509">
    <property type="term" value="F:calcium ion binding"/>
    <property type="evidence" value="ECO:0007669"/>
    <property type="project" value="UniProtKB-UniRule"/>
</dbReference>
<evidence type="ECO:0000256" key="16">
    <source>
        <dbReference type="ARBA" id="ARBA00030559"/>
    </source>
</evidence>